<evidence type="ECO:0000256" key="2">
    <source>
        <dbReference type="ARBA" id="ARBA00012751"/>
    </source>
</evidence>
<gene>
    <name evidence="9 10 11 12" type="primary">LOC106804885</name>
</gene>
<evidence type="ECO:0000256" key="1">
    <source>
        <dbReference type="ARBA" id="ARBA00001933"/>
    </source>
</evidence>
<protein>
    <recommendedName>
        <fullName evidence="2">kynurenine--oxoglutarate transaminase</fullName>
        <ecNumber evidence="2">2.6.1.7</ecNumber>
    </recommendedName>
</protein>
<dbReference type="RefSeq" id="XP_014661756.1">
    <property type="nucleotide sequence ID" value="XM_014806270.1"/>
</dbReference>
<dbReference type="Gene3D" id="3.90.1150.10">
    <property type="entry name" value="Aspartate Aminotransferase, domain 1"/>
    <property type="match status" value="1"/>
</dbReference>
<dbReference type="InterPro" id="IPR015424">
    <property type="entry name" value="PyrdxlP-dep_Trfase"/>
</dbReference>
<dbReference type="SUPFAM" id="SSF53383">
    <property type="entry name" value="PLP-dependent transferases"/>
    <property type="match status" value="1"/>
</dbReference>
<comment type="pathway">
    <text evidence="6">Amino-acid degradation; L-kynurenine degradation; kynurenate from L-kynurenine: step 1/2.</text>
</comment>
<name>A0ABM1DP85_PRICU</name>
<proteinExistence type="predicted"/>
<evidence type="ECO:0000256" key="6">
    <source>
        <dbReference type="ARBA" id="ARBA00024016"/>
    </source>
</evidence>
<dbReference type="EC" id="2.6.1.7" evidence="2"/>
<reference evidence="9 10" key="1">
    <citation type="submission" date="2025-05" db="UniProtKB">
        <authorList>
            <consortium name="RefSeq"/>
        </authorList>
    </citation>
    <scope>IDENTIFICATION</scope>
</reference>
<dbReference type="CDD" id="cd00609">
    <property type="entry name" value="AAT_like"/>
    <property type="match status" value="1"/>
</dbReference>
<evidence type="ECO:0000256" key="4">
    <source>
        <dbReference type="ARBA" id="ARBA00022679"/>
    </source>
</evidence>
<dbReference type="Gene3D" id="3.40.640.10">
    <property type="entry name" value="Type I PLP-dependent aspartate aminotransferase-like (Major domain)"/>
    <property type="match status" value="1"/>
</dbReference>
<dbReference type="InterPro" id="IPR015422">
    <property type="entry name" value="PyrdxlP-dep_Trfase_small"/>
</dbReference>
<dbReference type="RefSeq" id="XP_014661759.1">
    <property type="nucleotide sequence ID" value="XM_014806273.1"/>
</dbReference>
<comment type="cofactor">
    <cofactor evidence="1">
        <name>pyridoxal 5'-phosphate</name>
        <dbReference type="ChEBI" id="CHEBI:597326"/>
    </cofactor>
</comment>
<keyword evidence="8" id="KW-1185">Reference proteome</keyword>
<dbReference type="InterPro" id="IPR015421">
    <property type="entry name" value="PyrdxlP-dep_Trfase_major"/>
</dbReference>
<dbReference type="InterPro" id="IPR004839">
    <property type="entry name" value="Aminotransferase_I/II_large"/>
</dbReference>
<dbReference type="Pfam" id="PF00155">
    <property type="entry name" value="Aminotran_1_2"/>
    <property type="match status" value="1"/>
</dbReference>
<keyword evidence="3" id="KW-0032">Aminotransferase</keyword>
<evidence type="ECO:0000256" key="5">
    <source>
        <dbReference type="ARBA" id="ARBA00022898"/>
    </source>
</evidence>
<keyword evidence="4" id="KW-0808">Transferase</keyword>
<evidence type="ECO:0000256" key="3">
    <source>
        <dbReference type="ARBA" id="ARBA00022576"/>
    </source>
</evidence>
<dbReference type="PANTHER" id="PTHR43807">
    <property type="entry name" value="FI04487P"/>
    <property type="match status" value="1"/>
</dbReference>
<evidence type="ECO:0000313" key="10">
    <source>
        <dbReference type="RefSeq" id="XP_014661757.1"/>
    </source>
</evidence>
<evidence type="ECO:0000313" key="8">
    <source>
        <dbReference type="Proteomes" id="UP000695022"/>
    </source>
</evidence>
<evidence type="ECO:0000313" key="11">
    <source>
        <dbReference type="RefSeq" id="XP_014661758.1"/>
    </source>
</evidence>
<dbReference type="RefSeq" id="XP_014661757.1">
    <property type="nucleotide sequence ID" value="XM_014806271.1"/>
</dbReference>
<evidence type="ECO:0000313" key="9">
    <source>
        <dbReference type="RefSeq" id="XP_014661756.1"/>
    </source>
</evidence>
<dbReference type="PANTHER" id="PTHR43807:SF20">
    <property type="entry name" value="FI04487P"/>
    <property type="match status" value="1"/>
</dbReference>
<evidence type="ECO:0000313" key="12">
    <source>
        <dbReference type="RefSeq" id="XP_014661759.1"/>
    </source>
</evidence>
<accession>A0ABM1DP85</accession>
<dbReference type="RefSeq" id="XP_014661758.1">
    <property type="nucleotide sequence ID" value="XM_014806272.1"/>
</dbReference>
<dbReference type="PROSITE" id="PS51257">
    <property type="entry name" value="PROKAR_LIPOPROTEIN"/>
    <property type="match status" value="1"/>
</dbReference>
<sequence length="468" mass="52293">MFKAVTSIAPAASSCCRRGVLFRSSAPLTSFYQLNTSACFSTTSQLMASTEFKGAKRLEGNYGNVWVEYIALTMKHNALNLGQGFPDFAPPDYVTKALVEAVTGPNVLLNQYTRGYGHPRLVNAIAKLFSKLHDRPVDPMTNVLVTAGAYESLFCCFQGFINPGDEVIIIEPFFDCYEPMTRAAGGTPVFVPLRPSKPGSLMTSAEWKLDPAELESKFSRKTKALVINTPNNPLGKVFTREELEMIANLCKKYNVLVFADEVYEWLLYDGHKHTRIATLPGMWDRTLTISSAGKTFSVTGWKLGWTVAPDHLMKHVSAFHQNCVYTCATPIQEAAAVGFELELGRLDSPDCYFLELPAMLQPKRDLLAAQLQEVGMLPVTPDGGYFMVADFSHLGVETGDDSDEPKDCKFVKWLIREKKFATIPTSAFYSKEHKSVAENYIRFCFIKEDSTLRRAGDILKEWKRSLKQ</sequence>
<evidence type="ECO:0000259" key="7">
    <source>
        <dbReference type="Pfam" id="PF00155"/>
    </source>
</evidence>
<dbReference type="GeneID" id="106804885"/>
<dbReference type="Proteomes" id="UP000695022">
    <property type="component" value="Unplaced"/>
</dbReference>
<dbReference type="InterPro" id="IPR051326">
    <property type="entry name" value="Kynurenine-oxoglutarate_AT"/>
</dbReference>
<keyword evidence="5" id="KW-0663">Pyridoxal phosphate</keyword>
<organism evidence="8 9">
    <name type="scientific">Priapulus caudatus</name>
    <name type="common">Priapulid worm</name>
    <dbReference type="NCBI Taxonomy" id="37621"/>
    <lineage>
        <taxon>Eukaryota</taxon>
        <taxon>Metazoa</taxon>
        <taxon>Ecdysozoa</taxon>
        <taxon>Scalidophora</taxon>
        <taxon>Priapulida</taxon>
        <taxon>Priapulimorpha</taxon>
        <taxon>Priapulimorphida</taxon>
        <taxon>Priapulidae</taxon>
        <taxon>Priapulus</taxon>
    </lineage>
</organism>
<feature type="domain" description="Aminotransferase class I/classII large" evidence="7">
    <location>
        <begin position="78"/>
        <end position="455"/>
    </location>
</feature>